<name>A0A9Q2W414_9MICO</name>
<dbReference type="AlphaFoldDB" id="A0A9Q2W414"/>
<evidence type="ECO:0000313" key="3">
    <source>
        <dbReference type="Proteomes" id="UP000709437"/>
    </source>
</evidence>
<feature type="compositionally biased region" description="Polar residues" evidence="1">
    <location>
        <begin position="8"/>
        <end position="20"/>
    </location>
</feature>
<evidence type="ECO:0000313" key="2">
    <source>
        <dbReference type="EMBL" id="MBT1542441.1"/>
    </source>
</evidence>
<protein>
    <submittedName>
        <fullName evidence="2">Uncharacterized protein</fullName>
    </submittedName>
</protein>
<gene>
    <name evidence="2" type="ORF">KK103_11765</name>
</gene>
<reference evidence="2" key="1">
    <citation type="submission" date="2021-05" db="EMBL/GenBank/DDBJ databases">
        <title>Whole genome sequence of Curtobacterium flaccumfaciens pv. flaccumfaciens strain CFBP 3417.</title>
        <authorList>
            <person name="Osdaghi E."/>
            <person name="Taghouti G."/>
            <person name="Portier P."/>
            <person name="Fazliarab A."/>
            <person name="Taghavi S.M."/>
            <person name="Briand M."/>
            <person name="Le-Saux M."/>
            <person name="Jacques M.-A."/>
        </authorList>
    </citation>
    <scope>NUCLEOTIDE SEQUENCE</scope>
    <source>
        <strain evidence="2">CFBP 3417</strain>
    </source>
</reference>
<organism evidence="2 3">
    <name type="scientific">Curtobacterium flaccumfaciens pv. flaccumfaciens</name>
    <dbReference type="NCBI Taxonomy" id="138532"/>
    <lineage>
        <taxon>Bacteria</taxon>
        <taxon>Bacillati</taxon>
        <taxon>Actinomycetota</taxon>
        <taxon>Actinomycetes</taxon>
        <taxon>Micrococcales</taxon>
        <taxon>Microbacteriaceae</taxon>
        <taxon>Curtobacterium</taxon>
    </lineage>
</organism>
<proteinExistence type="predicted"/>
<sequence>MSPAARTQDPSTSHAAARSVQQVTLTQSRILDIIRDASLFGTGVTDEGIIATYSRLARVHAWTMPSPSSIRSRRKELEDKRLVHYFTDDAGEPQFGKTAGGNRSHLWTVTS</sequence>
<dbReference type="Proteomes" id="UP000709437">
    <property type="component" value="Unassembled WGS sequence"/>
</dbReference>
<comment type="caution">
    <text evidence="2">The sequence shown here is derived from an EMBL/GenBank/DDBJ whole genome shotgun (WGS) entry which is preliminary data.</text>
</comment>
<feature type="region of interest" description="Disordered" evidence="1">
    <location>
        <begin position="1"/>
        <end position="20"/>
    </location>
</feature>
<evidence type="ECO:0000256" key="1">
    <source>
        <dbReference type="SAM" id="MobiDB-lite"/>
    </source>
</evidence>
<dbReference type="RefSeq" id="WP_214563235.1">
    <property type="nucleotide sequence ID" value="NZ_JAHEWX010000015.1"/>
</dbReference>
<dbReference type="EMBL" id="JAHEWX010000015">
    <property type="protein sequence ID" value="MBT1542441.1"/>
    <property type="molecule type" value="Genomic_DNA"/>
</dbReference>
<accession>A0A9Q2W414</accession>